<keyword evidence="1" id="KW-0472">Membrane</keyword>
<protein>
    <submittedName>
        <fullName evidence="2">Uncharacterized protein</fullName>
    </submittedName>
</protein>
<evidence type="ECO:0000256" key="1">
    <source>
        <dbReference type="SAM" id="Phobius"/>
    </source>
</evidence>
<proteinExistence type="predicted"/>
<accession>A0A224XZ18</accession>
<dbReference type="EMBL" id="GFTR01001148">
    <property type="protein sequence ID" value="JAW15278.1"/>
    <property type="molecule type" value="Transcribed_RNA"/>
</dbReference>
<reference evidence="2" key="1">
    <citation type="journal article" date="2018" name="PLoS Negl. Trop. Dis.">
        <title>An insight into the salivary gland and fat body transcriptome of Panstrongylus lignarius (Hemiptera: Heteroptera), the main vector of Chagas disease in Peru.</title>
        <authorList>
            <person name="Nevoa J.C."/>
            <person name="Mendes M.T."/>
            <person name="da Silva M.V."/>
            <person name="Soares S.C."/>
            <person name="Oliveira C.J.F."/>
            <person name="Ribeiro J.M.C."/>
        </authorList>
    </citation>
    <scope>NUCLEOTIDE SEQUENCE</scope>
</reference>
<keyword evidence="1" id="KW-1133">Transmembrane helix</keyword>
<name>A0A224XZ18_9HEMI</name>
<evidence type="ECO:0000313" key="2">
    <source>
        <dbReference type="EMBL" id="JAW15278.1"/>
    </source>
</evidence>
<sequence>MWQHQWATGVTLACIFSTFSKTSTQLSWNYIGSLCSISFFTLLICHNRKLNFLKSCHRWSLELNRTPAGYKREFCKEIQILYLVSFW</sequence>
<dbReference type="AlphaFoldDB" id="A0A224XZ18"/>
<keyword evidence="1" id="KW-0812">Transmembrane</keyword>
<feature type="transmembrane region" description="Helical" evidence="1">
    <location>
        <begin position="27"/>
        <end position="45"/>
    </location>
</feature>
<organism evidence="2">
    <name type="scientific">Panstrongylus lignarius</name>
    <dbReference type="NCBI Taxonomy" id="156445"/>
    <lineage>
        <taxon>Eukaryota</taxon>
        <taxon>Metazoa</taxon>
        <taxon>Ecdysozoa</taxon>
        <taxon>Arthropoda</taxon>
        <taxon>Hexapoda</taxon>
        <taxon>Insecta</taxon>
        <taxon>Pterygota</taxon>
        <taxon>Neoptera</taxon>
        <taxon>Paraneoptera</taxon>
        <taxon>Hemiptera</taxon>
        <taxon>Heteroptera</taxon>
        <taxon>Panheteroptera</taxon>
        <taxon>Cimicomorpha</taxon>
        <taxon>Reduviidae</taxon>
        <taxon>Triatominae</taxon>
        <taxon>Panstrongylus</taxon>
    </lineage>
</organism>